<dbReference type="EMBL" id="JAATWM020000061">
    <property type="protein sequence ID" value="KAF9869941.1"/>
    <property type="molecule type" value="Genomic_DNA"/>
</dbReference>
<dbReference type="SUPFAM" id="SSF51161">
    <property type="entry name" value="Trimeric LpxA-like enzymes"/>
    <property type="match status" value="1"/>
</dbReference>
<dbReference type="GO" id="GO:0008374">
    <property type="term" value="F:O-acyltransferase activity"/>
    <property type="evidence" value="ECO:0007669"/>
    <property type="project" value="TreeGrafter"/>
</dbReference>
<sequence length="226" mass="24427">MSEPLADPHSFHDGVSYPTTQGDFTKALDRCAKACEEFNQLGATATSAQRSDAWRRIVCHNVEGDGTPYIKSPITMEYELRVYIAPGTFINHNCTILDTPVADIRIGTKCTIGPHVSIYGVSHSLNPDETGRRAIFGKPVTIGDAVWIGGRAIILAGVQIGSRSTIAAGSVVRSDIPSDCIAAGVPAKVIRFIRPDETHDALYAGSLEEALEIRFTHDADRVAHIR</sequence>
<dbReference type="Proteomes" id="UP000781932">
    <property type="component" value="Unassembled WGS sequence"/>
</dbReference>
<evidence type="ECO:0000256" key="1">
    <source>
        <dbReference type="ARBA" id="ARBA00022679"/>
    </source>
</evidence>
<keyword evidence="1 2" id="KW-0808">Transferase</keyword>
<evidence type="ECO:0000313" key="3">
    <source>
        <dbReference type="Proteomes" id="UP000781932"/>
    </source>
</evidence>
<dbReference type="PANTHER" id="PTHR23416">
    <property type="entry name" value="SIALIC ACID SYNTHASE-RELATED"/>
    <property type="match status" value="1"/>
</dbReference>
<dbReference type="InterPro" id="IPR001451">
    <property type="entry name" value="Hexapep"/>
</dbReference>
<dbReference type="OrthoDB" id="25818at2759"/>
<dbReference type="RefSeq" id="XP_038739402.1">
    <property type="nucleotide sequence ID" value="XM_038895263.1"/>
</dbReference>
<dbReference type="InterPro" id="IPR018357">
    <property type="entry name" value="Hexapep_transf_CS"/>
</dbReference>
<dbReference type="InterPro" id="IPR011004">
    <property type="entry name" value="Trimer_LpxA-like_sf"/>
</dbReference>
<comment type="caution">
    <text evidence="2">The sequence shown here is derived from an EMBL/GenBank/DDBJ whole genome shotgun (WGS) entry which is preliminary data.</text>
</comment>
<dbReference type="Gene3D" id="2.160.10.10">
    <property type="entry name" value="Hexapeptide repeat proteins"/>
    <property type="match status" value="1"/>
</dbReference>
<keyword evidence="3" id="KW-1185">Reference proteome</keyword>
<evidence type="ECO:0000313" key="2">
    <source>
        <dbReference type="EMBL" id="KAF9869941.1"/>
    </source>
</evidence>
<dbReference type="InterPro" id="IPR051159">
    <property type="entry name" value="Hexapeptide_acetyltransf"/>
</dbReference>
<protein>
    <submittedName>
        <fullName evidence="2">Bacterial transferase hexapeptide</fullName>
    </submittedName>
</protein>
<dbReference type="Pfam" id="PF00132">
    <property type="entry name" value="Hexapep"/>
    <property type="match status" value="1"/>
</dbReference>
<name>A0A9P6LEC2_9PEZI</name>
<reference evidence="2" key="1">
    <citation type="submission" date="2020-03" db="EMBL/GenBank/DDBJ databases">
        <authorList>
            <person name="He L."/>
        </authorList>
    </citation>
    <scope>NUCLEOTIDE SEQUENCE</scope>
    <source>
        <strain evidence="2">CkLH20</strain>
    </source>
</reference>
<organism evidence="2 3">
    <name type="scientific">Colletotrichum karsti</name>
    <dbReference type="NCBI Taxonomy" id="1095194"/>
    <lineage>
        <taxon>Eukaryota</taxon>
        <taxon>Fungi</taxon>
        <taxon>Dikarya</taxon>
        <taxon>Ascomycota</taxon>
        <taxon>Pezizomycotina</taxon>
        <taxon>Sordariomycetes</taxon>
        <taxon>Hypocreomycetidae</taxon>
        <taxon>Glomerellales</taxon>
        <taxon>Glomerellaceae</taxon>
        <taxon>Colletotrichum</taxon>
        <taxon>Colletotrichum boninense species complex</taxon>
    </lineage>
</organism>
<dbReference type="PROSITE" id="PS00101">
    <property type="entry name" value="HEXAPEP_TRANSFERASES"/>
    <property type="match status" value="1"/>
</dbReference>
<reference evidence="2" key="2">
    <citation type="submission" date="2020-11" db="EMBL/GenBank/DDBJ databases">
        <title>Whole genome sequencing of Colletotrichum sp.</title>
        <authorList>
            <person name="Li H."/>
        </authorList>
    </citation>
    <scope>NUCLEOTIDE SEQUENCE</scope>
    <source>
        <strain evidence="2">CkLH20</strain>
    </source>
</reference>
<dbReference type="AlphaFoldDB" id="A0A9P6LEC2"/>
<dbReference type="PANTHER" id="PTHR23416:SF54">
    <property type="entry name" value="ACETYLTRANSFERASE, CYSE_LACA_LPXA_NODL FAMILY (AFU_ORTHOLOGUE AFUA_2G08430)-RELATED"/>
    <property type="match status" value="1"/>
</dbReference>
<proteinExistence type="predicted"/>
<gene>
    <name evidence="2" type="ORF">CkaCkLH20_12550</name>
</gene>
<dbReference type="GeneID" id="62168337"/>
<accession>A0A9P6LEC2</accession>